<evidence type="ECO:0000256" key="3">
    <source>
        <dbReference type="ARBA" id="ARBA00010756"/>
    </source>
</evidence>
<dbReference type="RefSeq" id="WP_200341785.1">
    <property type="nucleotide sequence ID" value="NZ_NRRL01000049.1"/>
</dbReference>
<dbReference type="InterPro" id="IPR049316">
    <property type="entry name" value="GDC-P_C"/>
</dbReference>
<dbReference type="PANTHER" id="PTHR11773:SF1">
    <property type="entry name" value="GLYCINE DEHYDROGENASE (DECARBOXYLATING), MITOCHONDRIAL"/>
    <property type="match status" value="1"/>
</dbReference>
<dbReference type="Pfam" id="PF02347">
    <property type="entry name" value="GDC-P"/>
    <property type="match status" value="2"/>
</dbReference>
<dbReference type="InterPro" id="IPR015424">
    <property type="entry name" value="PyrdxlP-dep_Trfase"/>
</dbReference>
<dbReference type="PANTHER" id="PTHR11773">
    <property type="entry name" value="GLYCINE DEHYDROGENASE, DECARBOXYLATING"/>
    <property type="match status" value="1"/>
</dbReference>
<sequence length="970" mass="104813">MATQRQSDRKPALSELAQTGDFIGRHIGPDAAERKAMLKALGVGSLDKLVDQAVPGTIRETERMPLGAPMGEQQALDALRGLADQNRTAKSLIGLGFHNTITPPVIQRNVLENPGWYTAYTPYQPEISQGRLEALLNYQQMVIDLTGMELANASLLDESTAAAEAMSMMQRVSKSKSKRFLVDANAHPQTIAVMRTRAEPLGLQLQVDDPANFPGQEAFGVLVQYPDTTGAVPDHRKLVETLHAEGTLVAVATDLLALCRLQAPGAWGADVVLGNSQRFGVPLGYGGPHAAFFATHDKFKRNVPGRIIGVSVDSDGNPALRMALQTREQHIRRDKATSNICTAQVLLANMAGLYACWHGPDGLWTIAERVHRLTGILAAGLDALGFTRVNRQFFDTLTVEAGDRAPAILKRALDDHEINLRALDAGRIAVALDETCTPATVDALLQAFAGKAEIGMQAAKMDGKAVDGLPEDLRRGVDYLDHPNFNSVHTETEMMRYLRRLQSKDVALDRSMIPLGSCTMKLNAAAEMQPVSWPEFAQIHPFAPKDQAAGYHKMADDLADKLARMTGFHSVTLQPNSGAQGEYAGLLLIRAYHDSRGQGHRSVVLIPTSAHGTNPASAKMAGYRVQLVDCDDHGNVDVDDLTAKIDQHRDDLAGLMVTYPSTHGVFESAIKDICARVHDAGGQVYMDGANLNALLGVANPGHFGADVAHMNLHKTFCIPHGGGGPGVGPVGVAEHLAPFLPGHPLDPECGGQQAIGPICATPLGSAGILPISWMYVAMMGAEGLTRATEVAILNANYLAHRLSEGYPILYRGAQGRVAHECIVDTRVLRDDCGISVDDVAKRLIDFGYHAPTMSWPVAGALMVEPTESESKAEIDRFCEAMLTIAREAREVQKGTWPQDDNPLVNAPHTLAQVTADSWSHAYSRQVAAYPADHLLQDKYWAPVNRVDNAYGDRHLVCTCPPIEAYREAAE</sequence>
<dbReference type="EMBL" id="NRRL01000049">
    <property type="protein sequence ID" value="MBK1669452.1"/>
    <property type="molecule type" value="Genomic_DNA"/>
</dbReference>
<comment type="catalytic activity">
    <reaction evidence="7 8">
        <text>N(6)-[(R)-lipoyl]-L-lysyl-[glycine-cleavage complex H protein] + glycine + H(+) = N(6)-[(R)-S(8)-aminomethyldihydrolipoyl]-L-lysyl-[glycine-cleavage complex H protein] + CO2</text>
        <dbReference type="Rhea" id="RHEA:24304"/>
        <dbReference type="Rhea" id="RHEA-COMP:10494"/>
        <dbReference type="Rhea" id="RHEA-COMP:10495"/>
        <dbReference type="ChEBI" id="CHEBI:15378"/>
        <dbReference type="ChEBI" id="CHEBI:16526"/>
        <dbReference type="ChEBI" id="CHEBI:57305"/>
        <dbReference type="ChEBI" id="CHEBI:83099"/>
        <dbReference type="ChEBI" id="CHEBI:83143"/>
        <dbReference type="EC" id="1.4.4.2"/>
    </reaction>
</comment>
<proteinExistence type="inferred from homology"/>
<evidence type="ECO:0000256" key="2">
    <source>
        <dbReference type="ARBA" id="ARBA00003788"/>
    </source>
</evidence>
<gene>
    <name evidence="8 11" type="primary">gcvP</name>
    <name evidence="11" type="ORF">CKO28_15545</name>
</gene>
<feature type="domain" description="Glycine cleavage system P-protein N-terminal" evidence="9">
    <location>
        <begin position="25"/>
        <end position="448"/>
    </location>
</feature>
<comment type="function">
    <text evidence="2 8">The glycine cleavage system catalyzes the degradation of glycine. The P protein binds the alpha-amino group of glycine through its pyridoxal phosphate cofactor; CO(2) is released and the remaining methylamine moiety is then transferred to the lipoamide cofactor of the H protein.</text>
</comment>
<dbReference type="InterPro" id="IPR015421">
    <property type="entry name" value="PyrdxlP-dep_Trfase_major"/>
</dbReference>
<evidence type="ECO:0000259" key="10">
    <source>
        <dbReference type="Pfam" id="PF21478"/>
    </source>
</evidence>
<keyword evidence="6 8" id="KW-0560">Oxidoreductase</keyword>
<keyword evidence="5 8" id="KW-0663">Pyridoxal phosphate</keyword>
<dbReference type="SUPFAM" id="SSF53383">
    <property type="entry name" value="PLP-dependent transferases"/>
    <property type="match status" value="2"/>
</dbReference>
<feature type="modified residue" description="N6-(pyridoxal phosphate)lysine" evidence="8">
    <location>
        <position position="714"/>
    </location>
</feature>
<comment type="similarity">
    <text evidence="3 8">Belongs to the GcvP family.</text>
</comment>
<dbReference type="EC" id="1.4.4.2" evidence="8"/>
<accession>A0ABS1DH75</accession>
<dbReference type="NCBIfam" id="TIGR00461">
    <property type="entry name" value="gcvP"/>
    <property type="match status" value="1"/>
</dbReference>
<evidence type="ECO:0000313" key="11">
    <source>
        <dbReference type="EMBL" id="MBK1669452.1"/>
    </source>
</evidence>
<dbReference type="InterPro" id="IPR049315">
    <property type="entry name" value="GDC-P_N"/>
</dbReference>
<dbReference type="HAMAP" id="MF_00711">
    <property type="entry name" value="GcvP"/>
    <property type="match status" value="1"/>
</dbReference>
<feature type="domain" description="Glycine dehydrogenase C-terminal" evidence="10">
    <location>
        <begin position="787"/>
        <end position="908"/>
    </location>
</feature>
<dbReference type="Proteomes" id="UP001296873">
    <property type="component" value="Unassembled WGS sequence"/>
</dbReference>
<evidence type="ECO:0000256" key="8">
    <source>
        <dbReference type="HAMAP-Rule" id="MF_00711"/>
    </source>
</evidence>
<evidence type="ECO:0000256" key="1">
    <source>
        <dbReference type="ARBA" id="ARBA00001933"/>
    </source>
</evidence>
<evidence type="ECO:0000256" key="4">
    <source>
        <dbReference type="ARBA" id="ARBA00011690"/>
    </source>
</evidence>
<dbReference type="Pfam" id="PF21478">
    <property type="entry name" value="GcvP2_C"/>
    <property type="match status" value="1"/>
</dbReference>
<dbReference type="InterPro" id="IPR015422">
    <property type="entry name" value="PyrdxlP-dep_Trfase_small"/>
</dbReference>
<dbReference type="Gene3D" id="3.90.1150.10">
    <property type="entry name" value="Aspartate Aminotransferase, domain 1"/>
    <property type="match status" value="2"/>
</dbReference>
<comment type="cofactor">
    <cofactor evidence="1 8">
        <name>pyridoxal 5'-phosphate</name>
        <dbReference type="ChEBI" id="CHEBI:597326"/>
    </cofactor>
</comment>
<dbReference type="Gene3D" id="3.40.640.10">
    <property type="entry name" value="Type I PLP-dependent aspartate aminotransferase-like (Major domain)"/>
    <property type="match status" value="2"/>
</dbReference>
<evidence type="ECO:0000259" key="9">
    <source>
        <dbReference type="Pfam" id="PF02347"/>
    </source>
</evidence>
<evidence type="ECO:0000256" key="5">
    <source>
        <dbReference type="ARBA" id="ARBA00022898"/>
    </source>
</evidence>
<dbReference type="CDD" id="cd00613">
    <property type="entry name" value="GDC-P"/>
    <property type="match status" value="2"/>
</dbReference>
<comment type="subunit">
    <text evidence="4 8">The glycine cleavage system is composed of four proteins: P, T, L and H.</text>
</comment>
<comment type="caution">
    <text evidence="11">The sequence shown here is derived from an EMBL/GenBank/DDBJ whole genome shotgun (WGS) entry which is preliminary data.</text>
</comment>
<evidence type="ECO:0000256" key="6">
    <source>
        <dbReference type="ARBA" id="ARBA00023002"/>
    </source>
</evidence>
<dbReference type="InterPro" id="IPR020581">
    <property type="entry name" value="GDC_P"/>
</dbReference>
<evidence type="ECO:0000256" key="7">
    <source>
        <dbReference type="ARBA" id="ARBA00049026"/>
    </source>
</evidence>
<keyword evidence="12" id="KW-1185">Reference proteome</keyword>
<protein>
    <recommendedName>
        <fullName evidence="8">Glycine dehydrogenase (decarboxylating)</fullName>
        <ecNumber evidence="8">1.4.4.2</ecNumber>
    </recommendedName>
    <alternativeName>
        <fullName evidence="8">Glycine cleavage system P-protein</fullName>
    </alternativeName>
    <alternativeName>
        <fullName evidence="8">Glycine decarboxylase</fullName>
    </alternativeName>
    <alternativeName>
        <fullName evidence="8">Glycine dehydrogenase (aminomethyl-transferring)</fullName>
    </alternativeName>
</protein>
<name>A0ABS1DH75_9PROT</name>
<dbReference type="NCBIfam" id="NF003346">
    <property type="entry name" value="PRK04366.1"/>
    <property type="match status" value="1"/>
</dbReference>
<reference evidence="11 12" key="1">
    <citation type="journal article" date="2020" name="Microorganisms">
        <title>Osmotic Adaptation and Compatible Solute Biosynthesis of Phototrophic Bacteria as Revealed from Genome Analyses.</title>
        <authorList>
            <person name="Imhoff J.F."/>
            <person name="Rahn T."/>
            <person name="Kunzel S."/>
            <person name="Keller A."/>
            <person name="Neulinger S.C."/>
        </authorList>
    </citation>
    <scope>NUCLEOTIDE SEQUENCE [LARGE SCALE GENOMIC DNA]</scope>
    <source>
        <strain evidence="11 12">DSM 9895</strain>
    </source>
</reference>
<organism evidence="11 12">
    <name type="scientific">Rhodovibrio sodomensis</name>
    <dbReference type="NCBI Taxonomy" id="1088"/>
    <lineage>
        <taxon>Bacteria</taxon>
        <taxon>Pseudomonadati</taxon>
        <taxon>Pseudomonadota</taxon>
        <taxon>Alphaproteobacteria</taxon>
        <taxon>Rhodospirillales</taxon>
        <taxon>Rhodovibrionaceae</taxon>
        <taxon>Rhodovibrio</taxon>
    </lineage>
</organism>
<feature type="domain" description="Glycine cleavage system P-protein N-terminal" evidence="9">
    <location>
        <begin position="489"/>
        <end position="742"/>
    </location>
</feature>
<evidence type="ECO:0000313" key="12">
    <source>
        <dbReference type="Proteomes" id="UP001296873"/>
    </source>
</evidence>
<dbReference type="InterPro" id="IPR003437">
    <property type="entry name" value="GcvP"/>
</dbReference>